<evidence type="ECO:0000256" key="12">
    <source>
        <dbReference type="ARBA" id="ARBA00023125"/>
    </source>
</evidence>
<dbReference type="Pfam" id="PF16124">
    <property type="entry name" value="RecQ_Zn_bind"/>
    <property type="match status" value="1"/>
</dbReference>
<dbReference type="Pfam" id="PF00271">
    <property type="entry name" value="Helicase_C"/>
    <property type="match status" value="1"/>
</dbReference>
<dbReference type="OrthoDB" id="10261556at2759"/>
<dbReference type="InterPro" id="IPR002121">
    <property type="entry name" value="HRDC_dom"/>
</dbReference>
<evidence type="ECO:0000256" key="13">
    <source>
        <dbReference type="ARBA" id="ARBA00023204"/>
    </source>
</evidence>
<organism evidence="27 28">
    <name type="scientific">Trichonephila clavata</name>
    <name type="common">Joro spider</name>
    <name type="synonym">Nephila clavata</name>
    <dbReference type="NCBI Taxonomy" id="2740835"/>
    <lineage>
        <taxon>Eukaryota</taxon>
        <taxon>Metazoa</taxon>
        <taxon>Ecdysozoa</taxon>
        <taxon>Arthropoda</taxon>
        <taxon>Chelicerata</taxon>
        <taxon>Arachnida</taxon>
        <taxon>Araneae</taxon>
        <taxon>Araneomorphae</taxon>
        <taxon>Entelegynae</taxon>
        <taxon>Araneoidea</taxon>
        <taxon>Nephilidae</taxon>
        <taxon>Trichonephila</taxon>
    </lineage>
</organism>
<dbReference type="PROSITE" id="PS51192">
    <property type="entry name" value="HELICASE_ATP_BIND_1"/>
    <property type="match status" value="1"/>
</dbReference>
<dbReference type="GO" id="GO:0006260">
    <property type="term" value="P:DNA replication"/>
    <property type="evidence" value="ECO:0007669"/>
    <property type="project" value="UniProtKB-KW"/>
</dbReference>
<accession>A0A8X6FEL0</accession>
<evidence type="ECO:0000256" key="14">
    <source>
        <dbReference type="ARBA" id="ARBA00023235"/>
    </source>
</evidence>
<keyword evidence="15" id="KW-0539">Nucleus</keyword>
<dbReference type="GO" id="GO:0009378">
    <property type="term" value="F:four-way junction helicase activity"/>
    <property type="evidence" value="ECO:0007669"/>
    <property type="project" value="TreeGrafter"/>
</dbReference>
<comment type="similarity">
    <text evidence="3">Belongs to the helicase family. RecQ subfamily.</text>
</comment>
<evidence type="ECO:0000259" key="25">
    <source>
        <dbReference type="PROSITE" id="PS51192"/>
    </source>
</evidence>
<dbReference type="InterPro" id="IPR032284">
    <property type="entry name" value="RecQ_Zn-bd"/>
</dbReference>
<dbReference type="FunFam" id="3.40.50.300:FF:000340">
    <property type="entry name" value="Bloom syndrome, RecQ helicase"/>
    <property type="match status" value="1"/>
</dbReference>
<sequence>MSCLPFNNLDEHLARFAASKKNVISNQNTKQIKQFTFKKSLSLGKHNSSKNLPFQLNENKTSANVDNILKKHQDVNKTSNKQGTITSFFSQSEASSKQTIPSNNKNLNSSLLNEDFFIDDLNDFIIPCSKTVNKKNSNAVSQDNNSSQNSENSLSKFTASNYQELPENGITLKQDVSTNSKVATCTSNKNTRSYVESSYNDNSKKDFNHNPQKKDCINSEELIDLTECTSVIFSDEEEIIPCSTKKKNNRLLLSDDESENQETPKLNDDKERIENKQDPFGEQQKSESFPMHFSETEDFGKLSHLGCSSLENNDSANISSVFNSLQEMNIEVMTKICDLVQEEKFQFQNKDLNTLLNTRKKILQQLEATKKSSSHSGVLLNGSSVLQPVPFQKLKPGPLFQTKNSYRDTDVNCFENTHNSPRPSFTKLKRAAISFNSTSPESQSLIKDILPVSNKSASLNEETFSKASYQSGFSKENIVKKIHEINCDNFNPANTTSVHIEDIETQNLIEQSIYDINDDDELSVPERESFDNDHEKIIAGKFYGNQRDDGASLEFKGFNFLFSKDVLNVFHNVFGLKVFRHNQLEAINAALLKEDCFVLMPTGGGKSLCYQLPSLVNNGVTLVVSPLRSLIMDQVQKLNSLDIPAYCLTGDTDTSTSNYIYHQLASREPSIKLLYVTPEKISASAKLVSCMENLYARNMIQRFVIDEAHCVSQWGHDFRPDYKKLKVLREKFLEVPMMALTATATQRVRMDILNQLGMRSPKWFLQSFNRPNLKYEVRAKTKSVVQDIIKLLHTKFKNMCGIVYCLSRNDCDALAAELVKNGITASAYHAGMSNRDEVQESWINDKFKVICATIAFGMGIDKPDVRFVIHHAIPKSIEGYYQESGRAGRDGEHSWCILFYNYKDMHRLKRMIMKDEANKHSWSTHFDNLYRMVYYCENKTDCRRVWMLEYFGEIFDKKLCLNDPVTSCDNCFSKEVFENCDITEDAKAIVQCVAKIVDHRRRKNYTLPYFVDLYKGAKTQKVLAANHDKLELHGKGQHLSRTDAERLLRKLVLDQFLQEDLFINKMDLPITYIYLGKRAKELLSGQIKITMPLHKGVKNKRAPPVITPIKDKEILQLIEKCYNELIEVSKTIAAERNIHYTNVINIEALRQMSREMPMSEEDMLSIPHVTRVVYEKYGKRFLDVTTKYAAERCVIDAEKADNEMLSALNDDFDNWSDAEPPSTKSNTKKGQKRKKYAQGGPTKKQKTNFWKKKWVKSKAKNSSAQSSSKTKSSKGNKVSTIKSTQTSLRAPGFLPMPKCSAKPAIRSFMPAPRVTLM</sequence>
<feature type="compositionally biased region" description="Low complexity" evidence="23">
    <location>
        <begin position="1260"/>
        <end position="1280"/>
    </location>
</feature>
<dbReference type="Gene3D" id="3.40.50.300">
    <property type="entry name" value="P-loop containing nucleotide triphosphate hydrolases"/>
    <property type="match status" value="2"/>
</dbReference>
<keyword evidence="13" id="KW-0234">DNA repair</keyword>
<evidence type="ECO:0000313" key="28">
    <source>
        <dbReference type="Proteomes" id="UP000887116"/>
    </source>
</evidence>
<comment type="catalytic activity">
    <reaction evidence="16">
        <text>Couples ATP hydrolysis with the unwinding of duplex DNA by translocating in the 3'-5' direction.</text>
        <dbReference type="EC" id="5.6.2.4"/>
    </reaction>
</comment>
<dbReference type="SUPFAM" id="SSF52540">
    <property type="entry name" value="P-loop containing nucleoside triphosphate hydrolases"/>
    <property type="match status" value="2"/>
</dbReference>
<keyword evidence="11" id="KW-0067">ATP-binding</keyword>
<evidence type="ECO:0000256" key="17">
    <source>
        <dbReference type="ARBA" id="ARBA00034808"/>
    </source>
</evidence>
<dbReference type="SUPFAM" id="SSF47819">
    <property type="entry name" value="HRDC-like"/>
    <property type="match status" value="1"/>
</dbReference>
<feature type="domain" description="Helicase C-terminal" evidence="26">
    <location>
        <begin position="784"/>
        <end position="930"/>
    </location>
</feature>
<dbReference type="InterPro" id="IPR001650">
    <property type="entry name" value="Helicase_C-like"/>
</dbReference>
<dbReference type="InterPro" id="IPR011545">
    <property type="entry name" value="DEAD/DEAH_box_helicase_dom"/>
</dbReference>
<feature type="region of interest" description="Disordered" evidence="23">
    <location>
        <begin position="1211"/>
        <end position="1295"/>
    </location>
</feature>
<dbReference type="GO" id="GO:0043138">
    <property type="term" value="F:3'-5' DNA helicase activity"/>
    <property type="evidence" value="ECO:0007669"/>
    <property type="project" value="UniProtKB-EC"/>
</dbReference>
<feature type="compositionally biased region" description="Basic residues" evidence="23">
    <location>
        <begin position="1243"/>
        <end position="1259"/>
    </location>
</feature>
<dbReference type="InterPro" id="IPR014001">
    <property type="entry name" value="Helicase_ATP-bd"/>
</dbReference>
<feature type="domain" description="Helicase ATP-binding" evidence="25">
    <location>
        <begin position="587"/>
        <end position="762"/>
    </location>
</feature>
<keyword evidence="8" id="KW-0378">Hydrolase</keyword>
<comment type="caution">
    <text evidence="27">The sequence shown here is derived from an EMBL/GenBank/DDBJ whole genome shotgun (WGS) entry which is preliminary data.</text>
</comment>
<proteinExistence type="inferred from homology"/>
<dbReference type="PANTHER" id="PTHR13710">
    <property type="entry name" value="DNA HELICASE RECQ FAMILY MEMBER"/>
    <property type="match status" value="1"/>
</dbReference>
<dbReference type="EC" id="5.6.2.4" evidence="17"/>
<evidence type="ECO:0000256" key="21">
    <source>
        <dbReference type="ARBA" id="ARBA00076065"/>
    </source>
</evidence>
<dbReference type="Proteomes" id="UP000887116">
    <property type="component" value="Unassembled WGS sequence"/>
</dbReference>
<evidence type="ECO:0000256" key="8">
    <source>
        <dbReference type="ARBA" id="ARBA00022801"/>
    </source>
</evidence>
<keyword evidence="14" id="KW-0413">Isomerase</keyword>
<dbReference type="Pfam" id="PF00270">
    <property type="entry name" value="DEAD"/>
    <property type="match status" value="1"/>
</dbReference>
<comment type="cofactor">
    <cofactor evidence="1">
        <name>Zn(2+)</name>
        <dbReference type="ChEBI" id="CHEBI:29105"/>
    </cofactor>
</comment>
<evidence type="ECO:0000259" key="26">
    <source>
        <dbReference type="PROSITE" id="PS51194"/>
    </source>
</evidence>
<keyword evidence="7" id="KW-0227">DNA damage</keyword>
<evidence type="ECO:0000256" key="9">
    <source>
        <dbReference type="ARBA" id="ARBA00022806"/>
    </source>
</evidence>
<dbReference type="GO" id="GO:0003677">
    <property type="term" value="F:DNA binding"/>
    <property type="evidence" value="ECO:0007669"/>
    <property type="project" value="UniProtKB-KW"/>
</dbReference>
<keyword evidence="5" id="KW-0479">Metal-binding</keyword>
<dbReference type="Gene3D" id="1.10.150.80">
    <property type="entry name" value="HRDC domain"/>
    <property type="match status" value="1"/>
</dbReference>
<dbReference type="GO" id="GO:0005694">
    <property type="term" value="C:chromosome"/>
    <property type="evidence" value="ECO:0007669"/>
    <property type="project" value="TreeGrafter"/>
</dbReference>
<evidence type="ECO:0000256" key="15">
    <source>
        <dbReference type="ARBA" id="ARBA00023242"/>
    </source>
</evidence>
<evidence type="ECO:0000256" key="7">
    <source>
        <dbReference type="ARBA" id="ARBA00022763"/>
    </source>
</evidence>
<dbReference type="GO" id="GO:0005524">
    <property type="term" value="F:ATP binding"/>
    <property type="evidence" value="ECO:0007669"/>
    <property type="project" value="UniProtKB-KW"/>
</dbReference>
<dbReference type="GO" id="GO:0005737">
    <property type="term" value="C:cytoplasm"/>
    <property type="evidence" value="ECO:0007669"/>
    <property type="project" value="TreeGrafter"/>
</dbReference>
<evidence type="ECO:0000259" key="24">
    <source>
        <dbReference type="PROSITE" id="PS50967"/>
    </source>
</evidence>
<dbReference type="InterPro" id="IPR027417">
    <property type="entry name" value="P-loop_NTPase"/>
</dbReference>
<dbReference type="GO" id="GO:0005634">
    <property type="term" value="C:nucleus"/>
    <property type="evidence" value="ECO:0007669"/>
    <property type="project" value="UniProtKB-SubCell"/>
</dbReference>
<evidence type="ECO:0000256" key="19">
    <source>
        <dbReference type="ARBA" id="ARBA00049360"/>
    </source>
</evidence>
<evidence type="ECO:0000256" key="20">
    <source>
        <dbReference type="ARBA" id="ARBA00073450"/>
    </source>
</evidence>
<dbReference type="InterPro" id="IPR004589">
    <property type="entry name" value="DNA_helicase_ATP-dep_RecQ"/>
</dbReference>
<dbReference type="SMART" id="SM00341">
    <property type="entry name" value="HRDC"/>
    <property type="match status" value="1"/>
</dbReference>
<evidence type="ECO:0000256" key="22">
    <source>
        <dbReference type="ARBA" id="ARBA00076271"/>
    </source>
</evidence>
<keyword evidence="10" id="KW-0862">Zinc</keyword>
<evidence type="ECO:0000256" key="18">
    <source>
        <dbReference type="ARBA" id="ARBA00044542"/>
    </source>
</evidence>
<dbReference type="SMART" id="SM00490">
    <property type="entry name" value="HELICc"/>
    <property type="match status" value="1"/>
</dbReference>
<dbReference type="CDD" id="cd18794">
    <property type="entry name" value="SF2_C_RecQ"/>
    <property type="match status" value="1"/>
</dbReference>
<evidence type="ECO:0000256" key="2">
    <source>
        <dbReference type="ARBA" id="ARBA00004123"/>
    </source>
</evidence>
<dbReference type="SMART" id="SM00487">
    <property type="entry name" value="DEXDc"/>
    <property type="match status" value="1"/>
</dbReference>
<evidence type="ECO:0000256" key="10">
    <source>
        <dbReference type="ARBA" id="ARBA00022833"/>
    </source>
</evidence>
<feature type="domain" description="HRDC" evidence="24">
    <location>
        <begin position="1115"/>
        <end position="1195"/>
    </location>
</feature>
<dbReference type="NCBIfam" id="TIGR00614">
    <property type="entry name" value="recQ_fam"/>
    <property type="match status" value="1"/>
</dbReference>
<comment type="catalytic activity">
    <reaction evidence="19">
        <text>ATP + H2O = ADP + phosphate + H(+)</text>
        <dbReference type="Rhea" id="RHEA:13065"/>
        <dbReference type="ChEBI" id="CHEBI:15377"/>
        <dbReference type="ChEBI" id="CHEBI:15378"/>
        <dbReference type="ChEBI" id="CHEBI:30616"/>
        <dbReference type="ChEBI" id="CHEBI:43474"/>
        <dbReference type="ChEBI" id="CHEBI:456216"/>
    </reaction>
</comment>
<dbReference type="GO" id="GO:0016787">
    <property type="term" value="F:hydrolase activity"/>
    <property type="evidence" value="ECO:0007669"/>
    <property type="project" value="UniProtKB-KW"/>
</dbReference>
<dbReference type="PROSITE" id="PS51194">
    <property type="entry name" value="HELICASE_CTER"/>
    <property type="match status" value="1"/>
</dbReference>
<evidence type="ECO:0000313" key="27">
    <source>
        <dbReference type="EMBL" id="GFQ77487.1"/>
    </source>
</evidence>
<keyword evidence="28" id="KW-1185">Reference proteome</keyword>
<dbReference type="FunFam" id="1.10.10.10:FF:000495">
    <property type="entry name" value="RecQ family helicase MusN"/>
    <property type="match status" value="1"/>
</dbReference>
<evidence type="ECO:0000256" key="11">
    <source>
        <dbReference type="ARBA" id="ARBA00022840"/>
    </source>
</evidence>
<evidence type="ECO:0000256" key="16">
    <source>
        <dbReference type="ARBA" id="ARBA00034617"/>
    </source>
</evidence>
<dbReference type="GO" id="GO:0046872">
    <property type="term" value="F:metal ion binding"/>
    <property type="evidence" value="ECO:0007669"/>
    <property type="project" value="UniProtKB-KW"/>
</dbReference>
<evidence type="ECO:0000256" key="6">
    <source>
        <dbReference type="ARBA" id="ARBA00022741"/>
    </source>
</evidence>
<protein>
    <recommendedName>
        <fullName evidence="20">RecQ-like DNA helicase BLM</fullName>
        <ecNumber evidence="17">5.6.2.4</ecNumber>
    </recommendedName>
    <alternativeName>
        <fullName evidence="21">Bloom syndrome protein homolog</fullName>
    </alternativeName>
    <alternativeName>
        <fullName evidence="18">DNA 3'-5' helicase BLM</fullName>
    </alternativeName>
    <alternativeName>
        <fullName evidence="22">RecQ helicase homolog</fullName>
    </alternativeName>
</protein>
<dbReference type="InterPro" id="IPR044876">
    <property type="entry name" value="HRDC_dom_sf"/>
</dbReference>
<comment type="subcellular location">
    <subcellularLocation>
        <location evidence="2">Nucleus</location>
    </subcellularLocation>
</comment>
<evidence type="ECO:0000256" key="1">
    <source>
        <dbReference type="ARBA" id="ARBA00001947"/>
    </source>
</evidence>
<dbReference type="InterPro" id="IPR018982">
    <property type="entry name" value="RQC_domain"/>
</dbReference>
<evidence type="ECO:0000256" key="4">
    <source>
        <dbReference type="ARBA" id="ARBA00022705"/>
    </source>
</evidence>
<evidence type="ECO:0000256" key="23">
    <source>
        <dbReference type="SAM" id="MobiDB-lite"/>
    </source>
</evidence>
<dbReference type="Pfam" id="PF00570">
    <property type="entry name" value="HRDC"/>
    <property type="match status" value="1"/>
</dbReference>
<dbReference type="GO" id="GO:0000724">
    <property type="term" value="P:double-strand break repair via homologous recombination"/>
    <property type="evidence" value="ECO:0007669"/>
    <property type="project" value="TreeGrafter"/>
</dbReference>
<dbReference type="Gene3D" id="1.10.10.10">
    <property type="entry name" value="Winged helix-like DNA-binding domain superfamily/Winged helix DNA-binding domain"/>
    <property type="match status" value="1"/>
</dbReference>
<dbReference type="InterPro" id="IPR010997">
    <property type="entry name" value="HRDC-like_sf"/>
</dbReference>
<evidence type="ECO:0000256" key="5">
    <source>
        <dbReference type="ARBA" id="ARBA00022723"/>
    </source>
</evidence>
<feature type="compositionally biased region" description="Basic residues" evidence="23">
    <location>
        <begin position="1226"/>
        <end position="1236"/>
    </location>
</feature>
<gene>
    <name evidence="27" type="primary">Blm</name>
    <name evidence="27" type="ORF">TNCT_546701</name>
</gene>
<dbReference type="FunFam" id="3.40.50.300:FF:000537">
    <property type="entry name" value="Bloom syndrome RecQ-like helicase"/>
    <property type="match status" value="1"/>
</dbReference>
<dbReference type="PROSITE" id="PS50967">
    <property type="entry name" value="HRDC"/>
    <property type="match status" value="1"/>
</dbReference>
<dbReference type="PANTHER" id="PTHR13710:SF153">
    <property type="entry name" value="RECQ-LIKE DNA HELICASE BLM"/>
    <property type="match status" value="1"/>
</dbReference>
<name>A0A8X6FEL0_TRICU</name>
<dbReference type="SMART" id="SM00956">
    <property type="entry name" value="RQC"/>
    <property type="match status" value="1"/>
</dbReference>
<dbReference type="EMBL" id="BMAO01031769">
    <property type="protein sequence ID" value="GFQ77487.1"/>
    <property type="molecule type" value="Genomic_DNA"/>
</dbReference>
<keyword evidence="12" id="KW-0238">DNA-binding</keyword>
<dbReference type="Pfam" id="PF09382">
    <property type="entry name" value="RQC"/>
    <property type="match status" value="1"/>
</dbReference>
<keyword evidence="9" id="KW-0347">Helicase</keyword>
<reference evidence="27" key="1">
    <citation type="submission" date="2020-07" db="EMBL/GenBank/DDBJ databases">
        <title>Multicomponent nature underlies the extraordinary mechanical properties of spider dragline silk.</title>
        <authorList>
            <person name="Kono N."/>
            <person name="Nakamura H."/>
            <person name="Mori M."/>
            <person name="Yoshida Y."/>
            <person name="Ohtoshi R."/>
            <person name="Malay A.D."/>
            <person name="Moran D.A.P."/>
            <person name="Tomita M."/>
            <person name="Numata K."/>
            <person name="Arakawa K."/>
        </authorList>
    </citation>
    <scope>NUCLEOTIDE SEQUENCE</scope>
</reference>
<dbReference type="GO" id="GO:0007131">
    <property type="term" value="P:reciprocal meiotic recombination"/>
    <property type="evidence" value="ECO:0007669"/>
    <property type="project" value="UniProtKB-ARBA"/>
</dbReference>
<feature type="compositionally biased region" description="Basic and acidic residues" evidence="23">
    <location>
        <begin position="265"/>
        <end position="279"/>
    </location>
</feature>
<keyword evidence="6" id="KW-0547">Nucleotide-binding</keyword>
<feature type="region of interest" description="Disordered" evidence="23">
    <location>
        <begin position="251"/>
        <end position="288"/>
    </location>
</feature>
<evidence type="ECO:0000256" key="3">
    <source>
        <dbReference type="ARBA" id="ARBA00005446"/>
    </source>
</evidence>
<keyword evidence="4" id="KW-0235">DNA replication</keyword>
<dbReference type="InterPro" id="IPR036388">
    <property type="entry name" value="WH-like_DNA-bd_sf"/>
</dbReference>